<dbReference type="EMBL" id="SFBR01000076">
    <property type="protein sequence ID" value="TRT87211.1"/>
    <property type="molecule type" value="Genomic_DNA"/>
</dbReference>
<comment type="caution">
    <text evidence="1">The sequence shown here is derived from an EMBL/GenBank/DDBJ whole genome shotgun (WGS) entry which is preliminary data.</text>
</comment>
<name>A0A552AP08_MICAE</name>
<dbReference type="AlphaFoldDB" id="A0A552AP08"/>
<evidence type="ECO:0000313" key="1">
    <source>
        <dbReference type="EMBL" id="TRT87211.1"/>
    </source>
</evidence>
<gene>
    <name evidence="1" type="ORF">EWV63_09040</name>
</gene>
<accession>A0A552AP08</accession>
<organism evidence="1 2">
    <name type="scientific">Microcystis aeruginosa Ma_OC_H_19870700_S124</name>
    <dbReference type="NCBI Taxonomy" id="2486262"/>
    <lineage>
        <taxon>Bacteria</taxon>
        <taxon>Bacillati</taxon>
        <taxon>Cyanobacteriota</taxon>
        <taxon>Cyanophyceae</taxon>
        <taxon>Oscillatoriophycideae</taxon>
        <taxon>Chroococcales</taxon>
        <taxon>Microcystaceae</taxon>
        <taxon>Microcystis</taxon>
    </lineage>
</organism>
<evidence type="ECO:0000313" key="2">
    <source>
        <dbReference type="Proteomes" id="UP000316280"/>
    </source>
</evidence>
<reference evidence="1 2" key="1">
    <citation type="submission" date="2019-01" db="EMBL/GenBank/DDBJ databases">
        <title>Coherence of Microcystis species and biogeography revealed through population genomics.</title>
        <authorList>
            <person name="Perez-Carrascal O.M."/>
            <person name="Terrat Y."/>
            <person name="Giani A."/>
            <person name="Fortin N."/>
            <person name="Tromas N."/>
            <person name="Shapiro B.J."/>
        </authorList>
    </citation>
    <scope>NUCLEOTIDE SEQUENCE [LARGE SCALE GENOMIC DNA]</scope>
    <source>
        <strain evidence="1">Ma_OC_H_19870700_S124</strain>
    </source>
</reference>
<proteinExistence type="predicted"/>
<protein>
    <submittedName>
        <fullName evidence="1">Uncharacterized protein</fullName>
    </submittedName>
</protein>
<dbReference type="Proteomes" id="UP000316280">
    <property type="component" value="Unassembled WGS sequence"/>
</dbReference>
<sequence length="138" mass="15400">MKTVHDCWAMLETFNCQYGAHLFDGENASIYVNHWLDVDASLTNEFSRKNSEGFVGHCLFVFRGVKKFELKVTTYRLVDQQTLWNPPISFIYSGEAGGSTLLYNFEGSLQGFPSSVAISIEASTFELQILGADEPSIG</sequence>